<comment type="caution">
    <text evidence="1">The sequence shown here is derived from an EMBL/GenBank/DDBJ whole genome shotgun (WGS) entry which is preliminary data.</text>
</comment>
<reference evidence="1" key="1">
    <citation type="submission" date="2021-01" db="EMBL/GenBank/DDBJ databases">
        <title>Whole genome shotgun sequence of Planotetraspora silvatica NBRC 100141.</title>
        <authorList>
            <person name="Komaki H."/>
            <person name="Tamura T."/>
        </authorList>
    </citation>
    <scope>NUCLEOTIDE SEQUENCE</scope>
    <source>
        <strain evidence="1">NBRC 100141</strain>
    </source>
</reference>
<evidence type="ECO:0000313" key="1">
    <source>
        <dbReference type="EMBL" id="GII49937.1"/>
    </source>
</evidence>
<gene>
    <name evidence="1" type="ORF">Psi02_63610</name>
</gene>
<dbReference type="EMBL" id="BOOQ01000047">
    <property type="protein sequence ID" value="GII49937.1"/>
    <property type="molecule type" value="Genomic_DNA"/>
</dbReference>
<name>A0A8J3URG9_9ACTN</name>
<organism evidence="1 2">
    <name type="scientific">Planotetraspora silvatica</name>
    <dbReference type="NCBI Taxonomy" id="234614"/>
    <lineage>
        <taxon>Bacteria</taxon>
        <taxon>Bacillati</taxon>
        <taxon>Actinomycetota</taxon>
        <taxon>Actinomycetes</taxon>
        <taxon>Streptosporangiales</taxon>
        <taxon>Streptosporangiaceae</taxon>
        <taxon>Planotetraspora</taxon>
    </lineage>
</organism>
<evidence type="ECO:0000313" key="2">
    <source>
        <dbReference type="Proteomes" id="UP000644610"/>
    </source>
</evidence>
<dbReference type="Proteomes" id="UP000644610">
    <property type="component" value="Unassembled WGS sequence"/>
</dbReference>
<keyword evidence="2" id="KW-1185">Reference proteome</keyword>
<dbReference type="AlphaFoldDB" id="A0A8J3URG9"/>
<accession>A0A8J3URG9</accession>
<proteinExistence type="predicted"/>
<protein>
    <submittedName>
        <fullName evidence="1">Uncharacterized protein</fullName>
    </submittedName>
</protein>
<sequence length="71" mass="8154">MDAKVEIAQRVESATQLGHDARQPGPAREKRFTAVQHDMHAVEAVSLYMLRDPTGRPCDRFVRNDFRTYLP</sequence>